<dbReference type="AlphaFoldDB" id="A0A3S5AW88"/>
<proteinExistence type="predicted"/>
<name>A0A3S5AW88_9PLAT</name>
<dbReference type="Proteomes" id="UP000784294">
    <property type="component" value="Unassembled WGS sequence"/>
</dbReference>
<keyword evidence="2" id="KW-1185">Reference proteome</keyword>
<accession>A0A3S5AW88</accession>
<dbReference type="EMBL" id="CAAALY010260801">
    <property type="protein sequence ID" value="VEL39309.1"/>
    <property type="molecule type" value="Genomic_DNA"/>
</dbReference>
<protein>
    <submittedName>
        <fullName evidence="1">Uncharacterized protein</fullName>
    </submittedName>
</protein>
<dbReference type="OrthoDB" id="6243578at2759"/>
<reference evidence="1" key="1">
    <citation type="submission" date="2018-11" db="EMBL/GenBank/DDBJ databases">
        <authorList>
            <consortium name="Pathogen Informatics"/>
        </authorList>
    </citation>
    <scope>NUCLEOTIDE SEQUENCE</scope>
</reference>
<evidence type="ECO:0000313" key="2">
    <source>
        <dbReference type="Proteomes" id="UP000784294"/>
    </source>
</evidence>
<gene>
    <name evidence="1" type="ORF">PXEA_LOCUS32749</name>
</gene>
<comment type="caution">
    <text evidence="1">The sequence shown here is derived from an EMBL/GenBank/DDBJ whole genome shotgun (WGS) entry which is preliminary data.</text>
</comment>
<evidence type="ECO:0000313" key="1">
    <source>
        <dbReference type="EMBL" id="VEL39309.1"/>
    </source>
</evidence>
<organism evidence="1 2">
    <name type="scientific">Protopolystoma xenopodis</name>
    <dbReference type="NCBI Taxonomy" id="117903"/>
    <lineage>
        <taxon>Eukaryota</taxon>
        <taxon>Metazoa</taxon>
        <taxon>Spiralia</taxon>
        <taxon>Lophotrochozoa</taxon>
        <taxon>Platyhelminthes</taxon>
        <taxon>Monogenea</taxon>
        <taxon>Polyopisthocotylea</taxon>
        <taxon>Polystomatidea</taxon>
        <taxon>Polystomatidae</taxon>
        <taxon>Protopolystoma</taxon>
    </lineage>
</organism>
<sequence length="88" mass="9974">MYASPVSEHEGEDSIICEQYVDRCGVLRDRHGPFWPQGFGPVCNALAPGPNSFEEDSMSFIGKEDSRFQLYESKTYKLPDQLLLNKNS</sequence>